<feature type="compositionally biased region" description="Polar residues" evidence="2">
    <location>
        <begin position="1307"/>
        <end position="1316"/>
    </location>
</feature>
<feature type="compositionally biased region" description="Polar residues" evidence="2">
    <location>
        <begin position="97"/>
        <end position="107"/>
    </location>
</feature>
<feature type="region of interest" description="Disordered" evidence="2">
    <location>
        <begin position="95"/>
        <end position="301"/>
    </location>
</feature>
<feature type="compositionally biased region" description="Basic residues" evidence="2">
    <location>
        <begin position="1324"/>
        <end position="1335"/>
    </location>
</feature>
<feature type="compositionally biased region" description="Basic and acidic residues" evidence="2">
    <location>
        <begin position="126"/>
        <end position="144"/>
    </location>
</feature>
<feature type="coiled-coil region" evidence="1">
    <location>
        <begin position="692"/>
        <end position="805"/>
    </location>
</feature>
<feature type="region of interest" description="Disordered" evidence="2">
    <location>
        <begin position="1"/>
        <end position="67"/>
    </location>
</feature>
<feature type="compositionally biased region" description="Polar residues" evidence="2">
    <location>
        <begin position="1"/>
        <end position="18"/>
    </location>
</feature>
<evidence type="ECO:0000256" key="2">
    <source>
        <dbReference type="SAM" id="MobiDB-lite"/>
    </source>
</evidence>
<dbReference type="Gene3D" id="1.10.287.1490">
    <property type="match status" value="1"/>
</dbReference>
<protein>
    <submittedName>
        <fullName evidence="3">Uncharacterized protein</fullName>
    </submittedName>
</protein>
<feature type="region of interest" description="Disordered" evidence="2">
    <location>
        <begin position="1113"/>
        <end position="1352"/>
    </location>
</feature>
<name>A0A1E3B943_ASPCR</name>
<dbReference type="VEuPathDB" id="FungiDB:SI65_06996"/>
<gene>
    <name evidence="3" type="ORF">SI65_06996</name>
</gene>
<accession>A0A1E3B943</accession>
<feature type="compositionally biased region" description="Polar residues" evidence="2">
    <location>
        <begin position="182"/>
        <end position="191"/>
    </location>
</feature>
<feature type="compositionally biased region" description="Polar residues" evidence="2">
    <location>
        <begin position="145"/>
        <end position="165"/>
    </location>
</feature>
<feature type="coiled-coil region" evidence="1">
    <location>
        <begin position="321"/>
        <end position="362"/>
    </location>
</feature>
<feature type="compositionally biased region" description="Basic and acidic residues" evidence="2">
    <location>
        <begin position="1191"/>
        <end position="1203"/>
    </location>
</feature>
<feature type="compositionally biased region" description="Basic residues" evidence="2">
    <location>
        <begin position="1234"/>
        <end position="1246"/>
    </location>
</feature>
<comment type="caution">
    <text evidence="3">The sequence shown here is derived from an EMBL/GenBank/DDBJ whole genome shotgun (WGS) entry which is preliminary data.</text>
</comment>
<feature type="compositionally biased region" description="Basic residues" evidence="2">
    <location>
        <begin position="272"/>
        <end position="285"/>
    </location>
</feature>
<evidence type="ECO:0000256" key="1">
    <source>
        <dbReference type="SAM" id="Coils"/>
    </source>
</evidence>
<feature type="compositionally biased region" description="Polar residues" evidence="2">
    <location>
        <begin position="1247"/>
        <end position="1256"/>
    </location>
</feature>
<proteinExistence type="predicted"/>
<feature type="compositionally biased region" description="Basic and acidic residues" evidence="2">
    <location>
        <begin position="192"/>
        <end position="201"/>
    </location>
</feature>
<evidence type="ECO:0000313" key="4">
    <source>
        <dbReference type="Proteomes" id="UP000094569"/>
    </source>
</evidence>
<feature type="compositionally biased region" description="Polar residues" evidence="2">
    <location>
        <begin position="246"/>
        <end position="260"/>
    </location>
</feature>
<keyword evidence="1" id="KW-0175">Coiled coil</keyword>
<feature type="coiled-coil region" evidence="1">
    <location>
        <begin position="866"/>
        <end position="931"/>
    </location>
</feature>
<sequence>MENQDTTPFSPEANQASSETERHPDTFPYDNDEEMILMQMAEDKDAPPTPGLKAAMEKSQYPSETLGQQQSMPLFMERPKSSGIDVTAFCFAKPSGRNFSVNSSKPSATKPPAREPVQGKLVPTEEPAKQKEGRSDEHSPDFSHVESQPRYSPHSDTGHQATPRTCSPAAPQVQGVGGLDEQVSSTGQRSNSSEHSDKAQVQDEEAVGPMETTLIDVHDPESNRVDPQNEYSQDTRHGGNTRVLISRTNTPMTTVISRPPSSHAPPKDGLRVSKRQRTHSRKSTGRKPSAPRPADNEHSQLTEDDLFQILITRIRQREEDIIAAANLRKQLEATASQLAEENEALRAELEAYGAQLQKKTLESKTYRAQMNTWKTKLGKFKHVLNVLGTDYQNLRGESIHLKATRSALDKEGRDLRSSIDDIRAQISKVTTSAGEKKNHILEFETIINTLKNDLKHSDEKARSVKNQLHDERKRVMTLESYIQYHSLAQEKQLGLIRADHLGMNQKMDSAFEAMAKLWESSQAAIKSIMSPTMDKCLLAINALGEKESVDKVEIQKFADTINGFISRMDMVVPQLSKDFERNSEANDRVRTFFKEQLQNIENRFGADCDLYKHFSAIKEACGSLQEKLEIMGPDVCTLNATILGAEEKESGLMRQIEEFERSLTEARDLAKQAPTLPENEDCSATAEITSQLKKVSEELRIAQDALQTKDTENELVNHSLLRTTEALQEAETRTALYEAEVGSLKQQAQSVESKIREELNRASVIARDQNRARFEQQLHGILKEKEAVEKDLEKTKELLATAQQSQLQNDALTKQHQKEMESLLLAKEQEVETLRTSSNEKDSKYLAQDTELARLRELESFYTNQQGLLREEINEANQKITTLEAEIALNKVDQLALQELEKKFDELQSELSHKEEERSSIQKELETINAAKSALESGKEKAKGEIHALLLRVQDSERWMKTIKEKLENFGVSTSTELFPETWSKLEALLQSAIASGFPDPTSNVSLQQVSCTPAVASTPRKGSESPAERFVQTTEVIYRTHNIPRSAYCSPAGCDSFQSGGGNGTIETVPDSQMSTNIVPFSSFQTQLSPVRCSPNQDDHDASDFANILTQIPQKEHLAKESNNLANKDRSERSSSSTTEKDANSVSHWDCTDGSRTNNGHPKTSEVRTPVANPKFKNSAYDPRGINNIGDKHKAVTFEDQKIANTGSKRRTPESSYREILDRSAEGFERRPVRQNRRTYSRHRQTSPMREQAGQQEDMRVDGELPYNGNKRARVSTGSNYSRPQRQMQGAPEPVERRLSPASLASGCSRQNTANEDIANKRWAGRSQKRSGRKTRGERYSARFSGDGGAR</sequence>
<feature type="compositionally biased region" description="Basic and acidic residues" evidence="2">
    <location>
        <begin position="1212"/>
        <end position="1233"/>
    </location>
</feature>
<keyword evidence="4" id="KW-1185">Reference proteome</keyword>
<dbReference type="OrthoDB" id="4201669at2759"/>
<dbReference type="Proteomes" id="UP000094569">
    <property type="component" value="Unassembled WGS sequence"/>
</dbReference>
<dbReference type="EMBL" id="JXNT01000008">
    <property type="protein sequence ID" value="ODM17321.1"/>
    <property type="molecule type" value="Genomic_DNA"/>
</dbReference>
<organism evidence="3 4">
    <name type="scientific">Aspergillus cristatus</name>
    <name type="common">Chinese Fuzhuan brick tea-fermentation fungus</name>
    <name type="synonym">Eurotium cristatum</name>
    <dbReference type="NCBI Taxonomy" id="573508"/>
    <lineage>
        <taxon>Eukaryota</taxon>
        <taxon>Fungi</taxon>
        <taxon>Dikarya</taxon>
        <taxon>Ascomycota</taxon>
        <taxon>Pezizomycotina</taxon>
        <taxon>Eurotiomycetes</taxon>
        <taxon>Eurotiomycetidae</taxon>
        <taxon>Eurotiales</taxon>
        <taxon>Aspergillaceae</taxon>
        <taxon>Aspergillus</taxon>
        <taxon>Aspergillus subgen. Aspergillus</taxon>
    </lineage>
</organism>
<feature type="compositionally biased region" description="Basic and acidic residues" evidence="2">
    <location>
        <begin position="1128"/>
        <end position="1144"/>
    </location>
</feature>
<evidence type="ECO:0000313" key="3">
    <source>
        <dbReference type="EMBL" id="ODM17321.1"/>
    </source>
</evidence>
<dbReference type="STRING" id="573508.A0A1E3B943"/>
<feature type="compositionally biased region" description="Polar residues" evidence="2">
    <location>
        <begin position="1277"/>
        <end position="1289"/>
    </location>
</feature>
<reference evidence="3 4" key="1">
    <citation type="journal article" date="2016" name="BMC Genomics">
        <title>Comparative genomic and transcriptomic analyses of the Fuzhuan brick tea-fermentation fungus Aspergillus cristatus.</title>
        <authorList>
            <person name="Ge Y."/>
            <person name="Wang Y."/>
            <person name="Liu Y."/>
            <person name="Tan Y."/>
            <person name="Ren X."/>
            <person name="Zhang X."/>
            <person name="Hyde K.D."/>
            <person name="Liu Y."/>
            <person name="Liu Z."/>
        </authorList>
    </citation>
    <scope>NUCLEOTIDE SEQUENCE [LARGE SCALE GENOMIC DNA]</scope>
    <source>
        <strain evidence="3 4">GZAAS20.1005</strain>
    </source>
</reference>